<organism evidence="2 3">
    <name type="scientific">Dichotomicrobium thermohalophilum</name>
    <dbReference type="NCBI Taxonomy" id="933063"/>
    <lineage>
        <taxon>Bacteria</taxon>
        <taxon>Pseudomonadati</taxon>
        <taxon>Pseudomonadota</taxon>
        <taxon>Alphaproteobacteria</taxon>
        <taxon>Hyphomicrobiales</taxon>
        <taxon>Hyphomicrobiaceae</taxon>
        <taxon>Dichotomicrobium</taxon>
    </lineage>
</organism>
<dbReference type="RefSeq" id="WP_210209118.1">
    <property type="nucleotide sequence ID" value="NZ_QXDF01000001.1"/>
</dbReference>
<dbReference type="Proteomes" id="UP000266273">
    <property type="component" value="Unassembled WGS sequence"/>
</dbReference>
<dbReference type="InterPro" id="IPR027417">
    <property type="entry name" value="P-loop_NTPase"/>
</dbReference>
<feature type="domain" description="HPr kinase/phosphorylase C-terminal" evidence="1">
    <location>
        <begin position="12"/>
        <end position="97"/>
    </location>
</feature>
<dbReference type="AlphaFoldDB" id="A0A397Q1P2"/>
<keyword evidence="2" id="KW-0418">Kinase</keyword>
<dbReference type="GO" id="GO:0000155">
    <property type="term" value="F:phosphorelay sensor kinase activity"/>
    <property type="evidence" value="ECO:0007669"/>
    <property type="project" value="InterPro"/>
</dbReference>
<dbReference type="InterPro" id="IPR011104">
    <property type="entry name" value="Hpr_kin/Pase_C"/>
</dbReference>
<name>A0A397Q1P2_9HYPH</name>
<dbReference type="GO" id="GO:0006109">
    <property type="term" value="P:regulation of carbohydrate metabolic process"/>
    <property type="evidence" value="ECO:0007669"/>
    <property type="project" value="InterPro"/>
</dbReference>
<evidence type="ECO:0000259" key="1">
    <source>
        <dbReference type="Pfam" id="PF07475"/>
    </source>
</evidence>
<evidence type="ECO:0000313" key="3">
    <source>
        <dbReference type="Proteomes" id="UP000266273"/>
    </source>
</evidence>
<dbReference type="CDD" id="cd01918">
    <property type="entry name" value="HprK_C"/>
    <property type="match status" value="1"/>
</dbReference>
<comment type="caution">
    <text evidence="2">The sequence shown here is derived from an EMBL/GenBank/DDBJ whole genome shotgun (WGS) entry which is preliminary data.</text>
</comment>
<proteinExistence type="predicted"/>
<sequence>MAAATADGGSALQMHATCVAIGGKGVLLRGPPGAGKSDLALRVIAGPPPEGHRSAFLVADDQVGLSREDGRLIARPPQPIAGLLEVRGVGIRRVRSTEAAQVALIVDLVSPDAVLRLPPHPLPTEDVLGVTVPTAKLAPFEASAPLKLRALLGGWGTSAV</sequence>
<dbReference type="Gene3D" id="3.40.50.300">
    <property type="entry name" value="P-loop containing nucleotide triphosphate hydrolases"/>
    <property type="match status" value="1"/>
</dbReference>
<dbReference type="GO" id="GO:0005524">
    <property type="term" value="F:ATP binding"/>
    <property type="evidence" value="ECO:0007669"/>
    <property type="project" value="InterPro"/>
</dbReference>
<keyword evidence="3" id="KW-1185">Reference proteome</keyword>
<dbReference type="EMBL" id="QXDF01000001">
    <property type="protein sequence ID" value="RIA55306.1"/>
    <property type="molecule type" value="Genomic_DNA"/>
</dbReference>
<keyword evidence="2" id="KW-0808">Transferase</keyword>
<reference evidence="2 3" key="1">
    <citation type="submission" date="2018-08" db="EMBL/GenBank/DDBJ databases">
        <title>Genomic Encyclopedia of Archaeal and Bacterial Type Strains, Phase II (KMG-II): from individual species to whole genera.</title>
        <authorList>
            <person name="Goeker M."/>
        </authorList>
    </citation>
    <scope>NUCLEOTIDE SEQUENCE [LARGE SCALE GENOMIC DNA]</scope>
    <source>
        <strain evidence="2 3">DSM 5002</strain>
    </source>
</reference>
<accession>A0A397Q1P2</accession>
<evidence type="ECO:0000313" key="2">
    <source>
        <dbReference type="EMBL" id="RIA55306.1"/>
    </source>
</evidence>
<protein>
    <submittedName>
        <fullName evidence="2">Hpr(Ser) kinase/phosphatase</fullName>
    </submittedName>
</protein>
<gene>
    <name evidence="2" type="ORF">BXY53_0367</name>
</gene>
<dbReference type="Pfam" id="PF07475">
    <property type="entry name" value="Hpr_kinase_C"/>
    <property type="match status" value="1"/>
</dbReference>
<dbReference type="SUPFAM" id="SSF53795">
    <property type="entry name" value="PEP carboxykinase-like"/>
    <property type="match status" value="1"/>
</dbReference>